<keyword evidence="2" id="KW-0964">Secreted</keyword>
<keyword evidence="5" id="KW-1185">Reference proteome</keyword>
<dbReference type="InterPro" id="IPR016054">
    <property type="entry name" value="LY6_UPA_recep-like"/>
</dbReference>
<evidence type="ECO:0000313" key="4">
    <source>
        <dbReference type="EMBL" id="CAJ0967374.1"/>
    </source>
</evidence>
<feature type="domain" description="UPAR/Ly6" evidence="3">
    <location>
        <begin position="70"/>
        <end position="161"/>
    </location>
</feature>
<dbReference type="EMBL" id="CAUEEQ010078274">
    <property type="protein sequence ID" value="CAJ0967374.1"/>
    <property type="molecule type" value="Genomic_DNA"/>
</dbReference>
<comment type="caution">
    <text evidence="4">The sequence shown here is derived from an EMBL/GenBank/DDBJ whole genome shotgun (WGS) entry which is preliminary data.</text>
</comment>
<sequence>MELPAELPTPVPGEDAALLPDLDEEKLLSALHTRYLQLQVYHRSTKNRTMISLIGILGLFLTLSTTSDALSCTQCMSASSTCSGSSMTCPSGHVCASQYSESTVGGLRTQTLLRLCSPPSQCSINGSISTSQLQLRMAASCCDTDNCTPDLPELPTKSTNSNGLVCRSCISADSTWCYTPDTIQCTGDENMCLLQSTKISGSPSTSTAIRGCATKSICDLGSKTETFGGLTVDVKTHCTSGNKSDALSCTQCMSPSSSCSGNNVTCPSGHVCASQYSESTIGGGRTEMLLRLCSPPSECSTKGSISTSQLQLRMAVSCCGSDNCTPDLPALPTKSTNPNGLVCRSCISADSTWCHTPDTVQCSGDENMCLLQSTKISGSPSSSTAIRGCATKSICDLGSQTETLGGVSVDVKTVCTSGSKSVHKVVLNPAVGFLEE</sequence>
<feature type="domain" description="UPAR/Ly6" evidence="3">
    <location>
        <begin position="164"/>
        <end position="246"/>
    </location>
</feature>
<name>A0ABN9MNU8_9NEOB</name>
<dbReference type="SUPFAM" id="SSF57302">
    <property type="entry name" value="Snake toxin-like"/>
    <property type="match status" value="4"/>
</dbReference>
<dbReference type="SMART" id="SM00134">
    <property type="entry name" value="LU"/>
    <property type="match status" value="4"/>
</dbReference>
<accession>A0ABN9MNU8</accession>
<gene>
    <name evidence="4" type="ORF">RIMI_LOCUS22175712</name>
</gene>
<dbReference type="CDD" id="cd23572">
    <property type="entry name" value="TFP_LU_ECD_PINLYP_rpt2"/>
    <property type="match status" value="2"/>
</dbReference>
<feature type="domain" description="UPAR/Ly6" evidence="3">
    <location>
        <begin position="247"/>
        <end position="338"/>
    </location>
</feature>
<evidence type="ECO:0000256" key="2">
    <source>
        <dbReference type="ARBA" id="ARBA00022525"/>
    </source>
</evidence>
<dbReference type="InterPro" id="IPR045860">
    <property type="entry name" value="Snake_toxin-like_sf"/>
</dbReference>
<evidence type="ECO:0000313" key="5">
    <source>
        <dbReference type="Proteomes" id="UP001176940"/>
    </source>
</evidence>
<proteinExistence type="predicted"/>
<dbReference type="PANTHER" id="PTHR20914">
    <property type="entry name" value="LY6/PLAUR DOMAIN-CONTAINING PROTEIN 8"/>
    <property type="match status" value="1"/>
</dbReference>
<protein>
    <recommendedName>
        <fullName evidence="3">UPAR/Ly6 domain-containing protein</fullName>
    </recommendedName>
</protein>
<reference evidence="4" key="1">
    <citation type="submission" date="2023-07" db="EMBL/GenBank/DDBJ databases">
        <authorList>
            <person name="Stuckert A."/>
        </authorList>
    </citation>
    <scope>NUCLEOTIDE SEQUENCE</scope>
</reference>
<evidence type="ECO:0000256" key="1">
    <source>
        <dbReference type="ARBA" id="ARBA00004613"/>
    </source>
</evidence>
<comment type="subcellular location">
    <subcellularLocation>
        <location evidence="1">Secreted</location>
    </subcellularLocation>
</comment>
<dbReference type="Proteomes" id="UP001176940">
    <property type="component" value="Unassembled WGS sequence"/>
</dbReference>
<dbReference type="InterPro" id="IPR050918">
    <property type="entry name" value="CNF-like_PLA2_Inhibitor"/>
</dbReference>
<feature type="domain" description="UPAR/Ly6" evidence="3">
    <location>
        <begin position="341"/>
        <end position="429"/>
    </location>
</feature>
<dbReference type="PANTHER" id="PTHR20914:SF25">
    <property type="entry name" value="PHOSPHOLIPASE A2 INHIBITOR AND LY6_PLAUR DOMAIN-CONTAINING PROTEIN"/>
    <property type="match status" value="1"/>
</dbReference>
<evidence type="ECO:0000259" key="3">
    <source>
        <dbReference type="SMART" id="SM00134"/>
    </source>
</evidence>
<dbReference type="Gene3D" id="2.10.60.10">
    <property type="entry name" value="CD59"/>
    <property type="match status" value="4"/>
</dbReference>
<organism evidence="4 5">
    <name type="scientific">Ranitomeya imitator</name>
    <name type="common">mimic poison frog</name>
    <dbReference type="NCBI Taxonomy" id="111125"/>
    <lineage>
        <taxon>Eukaryota</taxon>
        <taxon>Metazoa</taxon>
        <taxon>Chordata</taxon>
        <taxon>Craniata</taxon>
        <taxon>Vertebrata</taxon>
        <taxon>Euteleostomi</taxon>
        <taxon>Amphibia</taxon>
        <taxon>Batrachia</taxon>
        <taxon>Anura</taxon>
        <taxon>Neobatrachia</taxon>
        <taxon>Hyloidea</taxon>
        <taxon>Dendrobatidae</taxon>
        <taxon>Dendrobatinae</taxon>
        <taxon>Ranitomeya</taxon>
    </lineage>
</organism>